<reference evidence="2 3" key="1">
    <citation type="journal article" date="2020" name="G3 (Bethesda)">
        <title>Improved Reference Genome for Cyclotella cryptica CCMP332, a Model for Cell Wall Morphogenesis, Salinity Adaptation, and Lipid Production in Diatoms (Bacillariophyta).</title>
        <authorList>
            <person name="Roberts W.R."/>
            <person name="Downey K.M."/>
            <person name="Ruck E.C."/>
            <person name="Traller J.C."/>
            <person name="Alverson A.J."/>
        </authorList>
    </citation>
    <scope>NUCLEOTIDE SEQUENCE [LARGE SCALE GENOMIC DNA]</scope>
    <source>
        <strain evidence="2 3">CCMP332</strain>
    </source>
</reference>
<name>A0ABD3P2B8_9STRA</name>
<dbReference type="Proteomes" id="UP001516023">
    <property type="component" value="Unassembled WGS sequence"/>
</dbReference>
<evidence type="ECO:0000256" key="1">
    <source>
        <dbReference type="SAM" id="MobiDB-lite"/>
    </source>
</evidence>
<sequence>MDRSPTETRVRNGDDSPHTAQNSSRRHLTHETVKRTISSTNSSSDDKNGRNSSNLTGRKSDGMSRIENGRADFRSGERSHGTDNKSKIRGQTRTHNKTRSNASTSTIVKIETSNFQSNFHMNMVRAAKYKVHAPNCSCPKVKTIREKYMVSRQSTPQKQNDEQCESTAETNTTTPAAYNGSILFDIDGTISQQFGKKLHLSEPGHIVHASKQECDESDWIFNNLIVLPDTHRPSAVYVCKGTDSKKFAENGTACEQKLSMEIFDSNFDSTINGVDECPSFKVSCAICLLTSHYRNGFVAMVSDSLDKVQPFVRRARSAAEAKRGRGLHSDHAHFVCALEIPSLQSLLRSGKTRSAALQFNWDILIQMKDAGVALSTDVESFITSVGKVTGQDIEILLGHHLSSLLYIIANQCQNKTLSISSNQTIQLQYIMIIGYQEGTFKWKLDLPGGKRHLGESTLEGVIREVEEECSLRLDRKWMEDLVPLEYGGGADSYDRLNEPSSEISLDESSREISGGFVRVFETTGDAFLVMIPSLR</sequence>
<organism evidence="2 3">
    <name type="scientific">Cyclotella cryptica</name>
    <dbReference type="NCBI Taxonomy" id="29204"/>
    <lineage>
        <taxon>Eukaryota</taxon>
        <taxon>Sar</taxon>
        <taxon>Stramenopiles</taxon>
        <taxon>Ochrophyta</taxon>
        <taxon>Bacillariophyta</taxon>
        <taxon>Coscinodiscophyceae</taxon>
        <taxon>Thalassiosirophycidae</taxon>
        <taxon>Stephanodiscales</taxon>
        <taxon>Stephanodiscaceae</taxon>
        <taxon>Cyclotella</taxon>
    </lineage>
</organism>
<dbReference type="SUPFAM" id="SSF55811">
    <property type="entry name" value="Nudix"/>
    <property type="match status" value="1"/>
</dbReference>
<feature type="region of interest" description="Disordered" evidence="1">
    <location>
        <begin position="1"/>
        <end position="104"/>
    </location>
</feature>
<dbReference type="EMBL" id="JABMIG020000293">
    <property type="protein sequence ID" value="KAL3782202.1"/>
    <property type="molecule type" value="Genomic_DNA"/>
</dbReference>
<protein>
    <recommendedName>
        <fullName evidence="4">Nudix hydrolase domain-containing protein</fullName>
    </recommendedName>
</protein>
<comment type="caution">
    <text evidence="2">The sequence shown here is derived from an EMBL/GenBank/DDBJ whole genome shotgun (WGS) entry which is preliminary data.</text>
</comment>
<gene>
    <name evidence="2" type="ORF">HJC23_001022</name>
</gene>
<feature type="compositionally biased region" description="Basic and acidic residues" evidence="1">
    <location>
        <begin position="58"/>
        <end position="86"/>
    </location>
</feature>
<keyword evidence="3" id="KW-1185">Reference proteome</keyword>
<evidence type="ECO:0000313" key="3">
    <source>
        <dbReference type="Proteomes" id="UP001516023"/>
    </source>
</evidence>
<dbReference type="InterPro" id="IPR015797">
    <property type="entry name" value="NUDIX_hydrolase-like_dom_sf"/>
</dbReference>
<accession>A0ABD3P2B8</accession>
<dbReference type="Gene3D" id="3.90.79.10">
    <property type="entry name" value="Nucleoside Triphosphate Pyrophosphohydrolase"/>
    <property type="match status" value="1"/>
</dbReference>
<feature type="compositionally biased region" description="Basic and acidic residues" evidence="1">
    <location>
        <begin position="1"/>
        <end position="17"/>
    </location>
</feature>
<evidence type="ECO:0000313" key="2">
    <source>
        <dbReference type="EMBL" id="KAL3782202.1"/>
    </source>
</evidence>
<proteinExistence type="predicted"/>
<evidence type="ECO:0008006" key="4">
    <source>
        <dbReference type="Google" id="ProtNLM"/>
    </source>
</evidence>
<feature type="compositionally biased region" description="Basic residues" evidence="1">
    <location>
        <begin position="87"/>
        <end position="98"/>
    </location>
</feature>
<dbReference type="AlphaFoldDB" id="A0ABD3P2B8"/>
<feature type="region of interest" description="Disordered" evidence="1">
    <location>
        <begin position="152"/>
        <end position="173"/>
    </location>
</feature>